<evidence type="ECO:0000256" key="5">
    <source>
        <dbReference type="ARBA" id="ARBA00023254"/>
    </source>
</evidence>
<organism evidence="7 8">
    <name type="scientific">Novymonas esmeraldas</name>
    <dbReference type="NCBI Taxonomy" id="1808958"/>
    <lineage>
        <taxon>Eukaryota</taxon>
        <taxon>Discoba</taxon>
        <taxon>Euglenozoa</taxon>
        <taxon>Kinetoplastea</taxon>
        <taxon>Metakinetoplastina</taxon>
        <taxon>Trypanosomatida</taxon>
        <taxon>Trypanosomatidae</taxon>
        <taxon>Novymonas</taxon>
    </lineage>
</organism>
<name>A0AAW0F7P4_9TRYP</name>
<dbReference type="InterPro" id="IPR036570">
    <property type="entry name" value="HORMA_dom_sf"/>
</dbReference>
<dbReference type="EMBL" id="JAECZO010000019">
    <property type="protein sequence ID" value="KAK7201727.1"/>
    <property type="molecule type" value="Genomic_DNA"/>
</dbReference>
<keyword evidence="8" id="KW-1185">Reference proteome</keyword>
<proteinExistence type="predicted"/>
<dbReference type="GO" id="GO:0051321">
    <property type="term" value="P:meiotic cell cycle"/>
    <property type="evidence" value="ECO:0007669"/>
    <property type="project" value="UniProtKB-KW"/>
</dbReference>
<evidence type="ECO:0000313" key="7">
    <source>
        <dbReference type="EMBL" id="KAK7201727.1"/>
    </source>
</evidence>
<dbReference type="PANTHER" id="PTHR48225:SF7">
    <property type="entry name" value="MEIOSIS-SPECIFIC PROTEIN HOP1"/>
    <property type="match status" value="1"/>
</dbReference>
<dbReference type="PROSITE" id="PS50815">
    <property type="entry name" value="HORMA"/>
    <property type="match status" value="1"/>
</dbReference>
<feature type="domain" description="HORMA" evidence="6">
    <location>
        <begin position="11"/>
        <end position="241"/>
    </location>
</feature>
<evidence type="ECO:0000256" key="3">
    <source>
        <dbReference type="ARBA" id="ARBA00022454"/>
    </source>
</evidence>
<evidence type="ECO:0000256" key="2">
    <source>
        <dbReference type="ARBA" id="ARBA00004286"/>
    </source>
</evidence>
<evidence type="ECO:0000259" key="6">
    <source>
        <dbReference type="PROSITE" id="PS50815"/>
    </source>
</evidence>
<evidence type="ECO:0000256" key="1">
    <source>
        <dbReference type="ARBA" id="ARBA00004123"/>
    </source>
</evidence>
<dbReference type="PANTHER" id="PTHR48225">
    <property type="entry name" value="HORMA DOMAIN-CONTAINING PROTEIN 1"/>
    <property type="match status" value="1"/>
</dbReference>
<dbReference type="InterPro" id="IPR051294">
    <property type="entry name" value="HORMA_MeioticProgression"/>
</dbReference>
<gene>
    <name evidence="7" type="ORF">NESM_000238100</name>
</gene>
<reference evidence="7 8" key="1">
    <citation type="journal article" date="2021" name="MBio">
        <title>A New Model Trypanosomatid, Novymonas esmeraldas: Genomic Perception of Its 'Candidatus Pandoraea novymonadis' Endosymbiont.</title>
        <authorList>
            <person name="Zakharova A."/>
            <person name="Saura A."/>
            <person name="Butenko A."/>
            <person name="Podesvova L."/>
            <person name="Warmusova S."/>
            <person name="Kostygov A.Y."/>
            <person name="Nenarokova A."/>
            <person name="Lukes J."/>
            <person name="Opperdoes F.R."/>
            <person name="Yurchenko V."/>
        </authorList>
    </citation>
    <scope>NUCLEOTIDE SEQUENCE [LARGE SCALE GENOMIC DNA]</scope>
    <source>
        <strain evidence="7 8">E262AT.01</strain>
    </source>
</reference>
<dbReference type="AlphaFoldDB" id="A0AAW0F7P4"/>
<evidence type="ECO:0000313" key="8">
    <source>
        <dbReference type="Proteomes" id="UP001430356"/>
    </source>
</evidence>
<dbReference type="GO" id="GO:0005634">
    <property type="term" value="C:nucleus"/>
    <property type="evidence" value="ECO:0007669"/>
    <property type="project" value="UniProtKB-SubCell"/>
</dbReference>
<dbReference type="Gene3D" id="3.30.900.10">
    <property type="entry name" value="HORMA domain"/>
    <property type="match status" value="1"/>
</dbReference>
<comment type="caution">
    <text evidence="7">The sequence shown here is derived from an EMBL/GenBank/DDBJ whole genome shotgun (WGS) entry which is preliminary data.</text>
</comment>
<dbReference type="InterPro" id="IPR003511">
    <property type="entry name" value="HORMA_dom"/>
</dbReference>
<comment type="subcellular location">
    <subcellularLocation>
        <location evidence="2">Chromosome</location>
    </subcellularLocation>
    <subcellularLocation>
        <location evidence="1">Nucleus</location>
    </subcellularLocation>
</comment>
<dbReference type="Pfam" id="PF02301">
    <property type="entry name" value="HORMA"/>
    <property type="match status" value="1"/>
</dbReference>
<dbReference type="SUPFAM" id="SSF56019">
    <property type="entry name" value="The spindle assembly checkpoint protein mad2"/>
    <property type="match status" value="1"/>
</dbReference>
<dbReference type="GO" id="GO:0005694">
    <property type="term" value="C:chromosome"/>
    <property type="evidence" value="ECO:0007669"/>
    <property type="project" value="UniProtKB-SubCell"/>
</dbReference>
<protein>
    <submittedName>
        <fullName evidence="7">HORMA domain containing protein</fullName>
    </submittedName>
</protein>
<evidence type="ECO:0000256" key="4">
    <source>
        <dbReference type="ARBA" id="ARBA00023242"/>
    </source>
</evidence>
<keyword evidence="4" id="KW-0539">Nucleus</keyword>
<sequence length="516" mass="55604">MTSTVAAVNQTQSLAAIRNFVRASVSCITYARGLCSDNAFERRAFLGLPLRQLIPSTTESVAISEWIEKGAFDALNRNYLKEMSLCVYDAECRALLESYCFSFCYTGDGERAQMTLNASQTASPSGVLDGGASAHAQVSGGRAVTLPIPPRRRCTKQEVQRMLTNVLERLVDVVESLPPLLSERVLTMRLTYYDEVTPASYEPPCFAPASDHMARLYEEEVRHHVSIGSMDTSHHFFSIAIRHPLLQQFRSHGATAATPPDTLTLATPVYTARGDGAGDGATPSGPLRSGLASSCSSNPPAALAAVDAAASARSNSEPAAAGDVNAVAALDGVYVLVKECVRSEGRRVLKPAELVYVLLAALVLSKAPSARGGRGRISAAEAELYRVKHCPLEVPAESVHPMLQQLCSEGLLHAIDATDPFPRRARTAHVQDVAPPSTTVEWEVPDPPPSLLRCLLDVGQVTQLLTHDCHLALQELCVHLAREESRRAPRSAAQRRVAEVVGHVSTVESGRKRCAR</sequence>
<keyword evidence="3" id="KW-0158">Chromosome</keyword>
<accession>A0AAW0F7P4</accession>
<dbReference type="Proteomes" id="UP001430356">
    <property type="component" value="Unassembled WGS sequence"/>
</dbReference>
<keyword evidence="5" id="KW-0469">Meiosis</keyword>